<dbReference type="InterPro" id="IPR000182">
    <property type="entry name" value="GNAT_dom"/>
</dbReference>
<dbReference type="Pfam" id="PF00583">
    <property type="entry name" value="Acetyltransf_1"/>
    <property type="match status" value="1"/>
</dbReference>
<feature type="compositionally biased region" description="Polar residues" evidence="1">
    <location>
        <begin position="78"/>
        <end position="90"/>
    </location>
</feature>
<evidence type="ECO:0000259" key="2">
    <source>
        <dbReference type="PROSITE" id="PS51186"/>
    </source>
</evidence>
<gene>
    <name evidence="3" type="ORF">PEBR_17061</name>
</gene>
<dbReference type="AlphaFoldDB" id="A0A1S9RVE2"/>
<organism evidence="3 4">
    <name type="scientific">Penicillium brasilianum</name>
    <dbReference type="NCBI Taxonomy" id="104259"/>
    <lineage>
        <taxon>Eukaryota</taxon>
        <taxon>Fungi</taxon>
        <taxon>Dikarya</taxon>
        <taxon>Ascomycota</taxon>
        <taxon>Pezizomycotina</taxon>
        <taxon>Eurotiomycetes</taxon>
        <taxon>Eurotiomycetidae</taxon>
        <taxon>Eurotiales</taxon>
        <taxon>Aspergillaceae</taxon>
        <taxon>Penicillium</taxon>
    </lineage>
</organism>
<sequence length="236" mass="26984">MTADTKVTLIPWDPQSLTHRQRLIKQRDECGWDQDKVEGVWRDGQTKGYKCIYWIVLPLDDDKEADGQARDANHESKANGNLHDTTTSINGVPREATQREFVPIGHISLDSRYPGVEKVGVSSSAPGLFWIKSFYVSKAYQSKGIGRAAMDEVESMAVREPLLATMLMLDVIPSEDQMREDFALATYGAVPKFSTEEWYLRRGYVPVKTVQNFYDVVDRNGKPWDMRTIFMKKEIR</sequence>
<comment type="caution">
    <text evidence="3">The sequence shown here is derived from an EMBL/GenBank/DDBJ whole genome shotgun (WGS) entry which is preliminary data.</text>
</comment>
<reference evidence="4" key="1">
    <citation type="submission" date="2015-09" db="EMBL/GenBank/DDBJ databases">
        <authorList>
            <person name="Fill T.P."/>
            <person name="Baretta J.F."/>
            <person name="de Almeida L.G."/>
            <person name="Rocha M."/>
            <person name="de Souza D.H."/>
            <person name="Malavazi I."/>
            <person name="Cerdeira L.T."/>
            <person name="Hong H."/>
            <person name="Samborskyy M."/>
            <person name="de Vasconcelos A.T."/>
            <person name="Leadlay P."/>
            <person name="Rodrigues-Filho E."/>
        </authorList>
    </citation>
    <scope>NUCLEOTIDE SEQUENCE [LARGE SCALE GENOMIC DNA]</scope>
    <source>
        <strain evidence="4">LaBioMMi 136</strain>
    </source>
</reference>
<name>A0A1S9RVE2_PENBI</name>
<protein>
    <recommendedName>
        <fullName evidence="2">N-acetyltransferase domain-containing protein</fullName>
    </recommendedName>
</protein>
<evidence type="ECO:0000313" key="4">
    <source>
        <dbReference type="Proteomes" id="UP000190744"/>
    </source>
</evidence>
<dbReference type="Proteomes" id="UP000190744">
    <property type="component" value="Unassembled WGS sequence"/>
</dbReference>
<dbReference type="CDD" id="cd04301">
    <property type="entry name" value="NAT_SF"/>
    <property type="match status" value="1"/>
</dbReference>
<dbReference type="PROSITE" id="PS51186">
    <property type="entry name" value="GNAT"/>
    <property type="match status" value="1"/>
</dbReference>
<feature type="domain" description="N-acetyltransferase" evidence="2">
    <location>
        <begin position="103"/>
        <end position="236"/>
    </location>
</feature>
<dbReference type="GO" id="GO:0016747">
    <property type="term" value="F:acyltransferase activity, transferring groups other than amino-acyl groups"/>
    <property type="evidence" value="ECO:0007669"/>
    <property type="project" value="InterPro"/>
</dbReference>
<dbReference type="EMBL" id="LJBN01000113">
    <property type="protein sequence ID" value="OOQ89260.1"/>
    <property type="molecule type" value="Genomic_DNA"/>
</dbReference>
<dbReference type="Gene3D" id="3.40.630.30">
    <property type="match status" value="1"/>
</dbReference>
<dbReference type="InterPro" id="IPR016181">
    <property type="entry name" value="Acyl_CoA_acyltransferase"/>
</dbReference>
<proteinExistence type="predicted"/>
<evidence type="ECO:0000256" key="1">
    <source>
        <dbReference type="SAM" id="MobiDB-lite"/>
    </source>
</evidence>
<feature type="compositionally biased region" description="Basic and acidic residues" evidence="1">
    <location>
        <begin position="65"/>
        <end position="77"/>
    </location>
</feature>
<evidence type="ECO:0000313" key="3">
    <source>
        <dbReference type="EMBL" id="OOQ89260.1"/>
    </source>
</evidence>
<feature type="region of interest" description="Disordered" evidence="1">
    <location>
        <begin position="65"/>
        <end position="90"/>
    </location>
</feature>
<accession>A0A1S9RVE2</accession>
<dbReference type="SUPFAM" id="SSF55729">
    <property type="entry name" value="Acyl-CoA N-acyltransferases (Nat)"/>
    <property type="match status" value="1"/>
</dbReference>